<proteinExistence type="predicted"/>
<feature type="chain" id="PRO_5001770871" evidence="2">
    <location>
        <begin position="20"/>
        <end position="330"/>
    </location>
</feature>
<keyword evidence="1" id="KW-0812">Transmembrane</keyword>
<protein>
    <submittedName>
        <fullName evidence="3">Uncharacterized protein</fullName>
    </submittedName>
</protein>
<keyword evidence="2" id="KW-0732">Signal</keyword>
<evidence type="ECO:0000256" key="2">
    <source>
        <dbReference type="SAM" id="SignalP"/>
    </source>
</evidence>
<dbReference type="OrthoDB" id="2596908at2759"/>
<keyword evidence="1" id="KW-1133">Transmembrane helix</keyword>
<organism evidence="3 4">
    <name type="scientific">Stachybotrys chartarum (strain CBS 109288 / IBT 7711)</name>
    <name type="common">Toxic black mold</name>
    <name type="synonym">Stilbospora chartarum</name>
    <dbReference type="NCBI Taxonomy" id="1280523"/>
    <lineage>
        <taxon>Eukaryota</taxon>
        <taxon>Fungi</taxon>
        <taxon>Dikarya</taxon>
        <taxon>Ascomycota</taxon>
        <taxon>Pezizomycotina</taxon>
        <taxon>Sordariomycetes</taxon>
        <taxon>Hypocreomycetidae</taxon>
        <taxon>Hypocreales</taxon>
        <taxon>Stachybotryaceae</taxon>
        <taxon>Stachybotrys</taxon>
    </lineage>
</organism>
<evidence type="ECO:0000256" key="1">
    <source>
        <dbReference type="SAM" id="Phobius"/>
    </source>
</evidence>
<feature type="transmembrane region" description="Helical" evidence="1">
    <location>
        <begin position="281"/>
        <end position="304"/>
    </location>
</feature>
<keyword evidence="4" id="KW-1185">Reference proteome</keyword>
<sequence>MSLNFFNITAALFAAGAYASTVLAADGTLLLGSSDVLRRSYVEVLQTDMYRRQQAGEITNRNDTVGDNLNPGGSMTFEEWDQTTNDACIKALSILPQSTNPSGHCICYNLPSLNTETGAFEADLRMYKLSQARDGFEGVAPKDIQVDVFYAGAGVKRTDEVTLAGMVGTVSSIAKRQNSNPELLRVFMLSGQINDANMTSGLSMAKLEELVLPVFTLTARTPSGDLVRTNVSTNEASFLTGVFADQVVLSDFATAQAAVQNSLEQLRNKEIAFVLPGVQIMVFPIGLIITSIWLTLGLAAYGWGTFERINYAEMYKSRKTAVQKSASKTF</sequence>
<dbReference type="EMBL" id="KL648692">
    <property type="protein sequence ID" value="KEY65643.1"/>
    <property type="molecule type" value="Genomic_DNA"/>
</dbReference>
<evidence type="ECO:0000313" key="4">
    <source>
        <dbReference type="Proteomes" id="UP000028045"/>
    </source>
</evidence>
<reference evidence="3 4" key="1">
    <citation type="journal article" date="2014" name="BMC Genomics">
        <title>Comparative genome sequencing reveals chemotype-specific gene clusters in the toxigenic black mold Stachybotrys.</title>
        <authorList>
            <person name="Semeiks J."/>
            <person name="Borek D."/>
            <person name="Otwinowski Z."/>
            <person name="Grishin N.V."/>
        </authorList>
    </citation>
    <scope>NUCLEOTIDE SEQUENCE [LARGE SCALE GENOMIC DNA]</scope>
    <source>
        <strain evidence="4">CBS 109288 / IBT 7711</strain>
    </source>
</reference>
<accession>A0A084AK14</accession>
<dbReference type="AlphaFoldDB" id="A0A084AK14"/>
<gene>
    <name evidence="3" type="ORF">S7711_07891</name>
</gene>
<evidence type="ECO:0000313" key="3">
    <source>
        <dbReference type="EMBL" id="KEY65643.1"/>
    </source>
</evidence>
<dbReference type="HOGENOM" id="CLU_050091_0_0_1"/>
<feature type="signal peptide" evidence="2">
    <location>
        <begin position="1"/>
        <end position="19"/>
    </location>
</feature>
<name>A0A084AK14_STACB</name>
<dbReference type="Proteomes" id="UP000028045">
    <property type="component" value="Unassembled WGS sequence"/>
</dbReference>
<keyword evidence="1" id="KW-0472">Membrane</keyword>